<keyword evidence="10" id="KW-0333">Golgi apparatus</keyword>
<evidence type="ECO:0000256" key="11">
    <source>
        <dbReference type="ARBA" id="ARBA00023128"/>
    </source>
</evidence>
<evidence type="ECO:0000256" key="15">
    <source>
        <dbReference type="SAM" id="Phobius"/>
    </source>
</evidence>
<dbReference type="PANTHER" id="PTHR15071">
    <property type="entry name" value="MANNOSE-6-PHOSPHATE RECEPTOR FAMILY MEMBER"/>
    <property type="match status" value="1"/>
</dbReference>
<organism evidence="17 18">
    <name type="scientific">Aduncisulcus paluster</name>
    <dbReference type="NCBI Taxonomy" id="2918883"/>
    <lineage>
        <taxon>Eukaryota</taxon>
        <taxon>Metamonada</taxon>
        <taxon>Carpediemonas-like organisms</taxon>
        <taxon>Aduncisulcus</taxon>
    </lineage>
</organism>
<dbReference type="InterPro" id="IPR044865">
    <property type="entry name" value="MRH_dom"/>
</dbReference>
<gene>
    <name evidence="17" type="ORF">ADUPG1_009737</name>
</gene>
<keyword evidence="11" id="KW-0496">Mitochondrion</keyword>
<feature type="domain" description="MRH" evidence="16">
    <location>
        <begin position="8"/>
        <end position="184"/>
    </location>
</feature>
<feature type="transmembrane region" description="Helical" evidence="15">
    <location>
        <begin position="195"/>
        <end position="220"/>
    </location>
</feature>
<keyword evidence="18" id="KW-1185">Reference proteome</keyword>
<dbReference type="InterPro" id="IPR018939">
    <property type="entry name" value="Autophagy-rel_prot_27"/>
</dbReference>
<keyword evidence="14" id="KW-0968">Cytoplasmic vesicle</keyword>
<evidence type="ECO:0000256" key="9">
    <source>
        <dbReference type="ARBA" id="ARBA00023006"/>
    </source>
</evidence>
<proteinExistence type="inferred from homology"/>
<evidence type="ECO:0000256" key="2">
    <source>
        <dbReference type="ARBA" id="ARBA00004358"/>
    </source>
</evidence>
<sequence>MNGQYLITKCIDDGSLYKYDLSPLISQQIEEDDIDPIDVSYYYFFNLETQIDTTIFDSPPFDYYLFDSCEGSHFCQACDRQNEPAGTLPWEYYTLGNDDFDVTIFWVYDSSDLSKGYSISYTPVETPGISDGNYRYAHISVKCNSLIDTFEMQFVEEHAPTYDGDGNPSIRYDFIIESTYGCPVHSKPGFSNWTWGSYFCLVFFVFFGIYIIVGTIVNAVQKEDPVFPPHAEMWATFYSLIKDGIMFVFCCKKTPPATIGYERLDDGNAIHVDQEEVI</sequence>
<comment type="similarity">
    <text evidence="4">Belongs to the ATG27 family.</text>
</comment>
<evidence type="ECO:0000313" key="17">
    <source>
        <dbReference type="EMBL" id="GKT36842.1"/>
    </source>
</evidence>
<dbReference type="EMBL" id="BQXS01011316">
    <property type="protein sequence ID" value="GKT36842.1"/>
    <property type="molecule type" value="Genomic_DNA"/>
</dbReference>
<dbReference type="Proteomes" id="UP001057375">
    <property type="component" value="Unassembled WGS sequence"/>
</dbReference>
<evidence type="ECO:0000256" key="6">
    <source>
        <dbReference type="ARBA" id="ARBA00022692"/>
    </source>
</evidence>
<comment type="subcellular location">
    <subcellularLocation>
        <location evidence="2">Cytoplasmic vesicle membrane</location>
        <topology evidence="2">Single-pass type I membrane protein</topology>
    </subcellularLocation>
    <subcellularLocation>
        <location evidence="3">Golgi apparatus membrane</location>
    </subcellularLocation>
    <subcellularLocation>
        <location evidence="1">Mitochondrion membrane</location>
        <topology evidence="1">Single-pass membrane protein</topology>
    </subcellularLocation>
</comment>
<dbReference type="Pfam" id="PF09451">
    <property type="entry name" value="ATG27"/>
    <property type="match status" value="1"/>
</dbReference>
<name>A0ABQ5KWL0_9EUKA</name>
<evidence type="ECO:0000256" key="12">
    <source>
        <dbReference type="ARBA" id="ARBA00023136"/>
    </source>
</evidence>
<evidence type="ECO:0000256" key="4">
    <source>
        <dbReference type="ARBA" id="ARBA00005363"/>
    </source>
</evidence>
<reference evidence="17" key="1">
    <citation type="submission" date="2022-03" db="EMBL/GenBank/DDBJ databases">
        <title>Draft genome sequence of Aduncisulcus paluster, a free-living microaerophilic Fornicata.</title>
        <authorList>
            <person name="Yuyama I."/>
            <person name="Kume K."/>
            <person name="Tamura T."/>
            <person name="Inagaki Y."/>
            <person name="Hashimoto T."/>
        </authorList>
    </citation>
    <scope>NUCLEOTIDE SEQUENCE</scope>
    <source>
        <strain evidence="17">NY0171</strain>
    </source>
</reference>
<evidence type="ECO:0000256" key="3">
    <source>
        <dbReference type="ARBA" id="ARBA00004394"/>
    </source>
</evidence>
<keyword evidence="12 15" id="KW-0472">Membrane</keyword>
<evidence type="ECO:0000256" key="7">
    <source>
        <dbReference type="ARBA" id="ARBA00022729"/>
    </source>
</evidence>
<dbReference type="PANTHER" id="PTHR15071:SF0">
    <property type="entry name" value="MANNOSE 6-PHOSPHATE RECEPTOR-LIKE PROTEIN 1"/>
    <property type="match status" value="1"/>
</dbReference>
<protein>
    <recommendedName>
        <fullName evidence="5">Autophagy-related protein 27</fullName>
    </recommendedName>
</protein>
<keyword evidence="13" id="KW-1015">Disulfide bond</keyword>
<evidence type="ECO:0000256" key="13">
    <source>
        <dbReference type="ARBA" id="ARBA00023157"/>
    </source>
</evidence>
<evidence type="ECO:0000256" key="8">
    <source>
        <dbReference type="ARBA" id="ARBA00022989"/>
    </source>
</evidence>
<keyword evidence="6 15" id="KW-0812">Transmembrane</keyword>
<evidence type="ECO:0000256" key="1">
    <source>
        <dbReference type="ARBA" id="ARBA00004304"/>
    </source>
</evidence>
<accession>A0ABQ5KWL0</accession>
<evidence type="ECO:0000313" key="18">
    <source>
        <dbReference type="Proteomes" id="UP001057375"/>
    </source>
</evidence>
<evidence type="ECO:0000256" key="14">
    <source>
        <dbReference type="ARBA" id="ARBA00023329"/>
    </source>
</evidence>
<dbReference type="PROSITE" id="PS51914">
    <property type="entry name" value="MRH"/>
    <property type="match status" value="1"/>
</dbReference>
<comment type="caution">
    <text evidence="17">The sequence shown here is derived from an EMBL/GenBank/DDBJ whole genome shotgun (WGS) entry which is preliminary data.</text>
</comment>
<keyword evidence="8 15" id="KW-1133">Transmembrane helix</keyword>
<keyword evidence="9" id="KW-0072">Autophagy</keyword>
<evidence type="ECO:0000256" key="10">
    <source>
        <dbReference type="ARBA" id="ARBA00023034"/>
    </source>
</evidence>
<evidence type="ECO:0000256" key="5">
    <source>
        <dbReference type="ARBA" id="ARBA00013776"/>
    </source>
</evidence>
<evidence type="ECO:0000259" key="16">
    <source>
        <dbReference type="PROSITE" id="PS51914"/>
    </source>
</evidence>
<keyword evidence="7" id="KW-0732">Signal</keyword>